<proteinExistence type="inferred from homology"/>
<dbReference type="AlphaFoldDB" id="A0A8S2XMX1"/>
<accession>A0A8S2XMX1</accession>
<dbReference type="GO" id="GO:0017109">
    <property type="term" value="C:glutamate-cysteine ligase complex"/>
    <property type="evidence" value="ECO:0007669"/>
    <property type="project" value="TreeGrafter"/>
</dbReference>
<evidence type="ECO:0000256" key="10">
    <source>
        <dbReference type="RuleBase" id="RU367135"/>
    </source>
</evidence>
<evidence type="ECO:0000313" key="12">
    <source>
        <dbReference type="Proteomes" id="UP000681720"/>
    </source>
</evidence>
<reference evidence="11" key="1">
    <citation type="submission" date="2021-02" db="EMBL/GenBank/DDBJ databases">
        <authorList>
            <person name="Nowell W R."/>
        </authorList>
    </citation>
    <scope>NUCLEOTIDE SEQUENCE</scope>
</reference>
<protein>
    <recommendedName>
        <fullName evidence="3 10">Glutamate--cysteine ligase</fullName>
        <ecNumber evidence="3 10">6.3.2.2</ecNumber>
    </recommendedName>
    <alternativeName>
        <fullName evidence="9 10">Gamma-ECS</fullName>
    </alternativeName>
    <alternativeName>
        <fullName evidence="8 10">Gamma-glutamylcysteine synthetase</fullName>
    </alternativeName>
</protein>
<comment type="pathway">
    <text evidence="1 10">Sulfur metabolism; glutathione biosynthesis; glutathione from L-cysteine and L-glutamate: step 1/2.</text>
</comment>
<evidence type="ECO:0000256" key="8">
    <source>
        <dbReference type="ARBA" id="ARBA00030585"/>
    </source>
</evidence>
<dbReference type="GO" id="GO:0004357">
    <property type="term" value="F:glutamate-cysteine ligase activity"/>
    <property type="evidence" value="ECO:0007669"/>
    <property type="project" value="UniProtKB-UniRule"/>
</dbReference>
<comment type="catalytic activity">
    <reaction evidence="10">
        <text>L-cysteine + L-glutamate + ATP = gamma-L-glutamyl-L-cysteine + ADP + phosphate + H(+)</text>
        <dbReference type="Rhea" id="RHEA:13285"/>
        <dbReference type="ChEBI" id="CHEBI:15378"/>
        <dbReference type="ChEBI" id="CHEBI:29985"/>
        <dbReference type="ChEBI" id="CHEBI:30616"/>
        <dbReference type="ChEBI" id="CHEBI:35235"/>
        <dbReference type="ChEBI" id="CHEBI:43474"/>
        <dbReference type="ChEBI" id="CHEBI:58173"/>
        <dbReference type="ChEBI" id="CHEBI:456216"/>
        <dbReference type="EC" id="6.3.2.2"/>
    </reaction>
</comment>
<evidence type="ECO:0000313" key="11">
    <source>
        <dbReference type="EMBL" id="CAF4505630.1"/>
    </source>
</evidence>
<evidence type="ECO:0000256" key="5">
    <source>
        <dbReference type="ARBA" id="ARBA00022684"/>
    </source>
</evidence>
<dbReference type="InterPro" id="IPR004308">
    <property type="entry name" value="GCS"/>
</dbReference>
<keyword evidence="5 10" id="KW-0317">Glutathione biosynthesis</keyword>
<dbReference type="EMBL" id="CAJOBJ010082082">
    <property type="protein sequence ID" value="CAF4505630.1"/>
    <property type="molecule type" value="Genomic_DNA"/>
</dbReference>
<keyword evidence="6 10" id="KW-0547">Nucleotide-binding</keyword>
<sequence length="64" mass="7189">MGCCCLQVTFQAQSIDEARFLYDQLTPLTPVMLALSASSPIWRGYLADIDCRWNALCAMVDDRT</sequence>
<organism evidence="11 12">
    <name type="scientific">Rotaria magnacalcarata</name>
    <dbReference type="NCBI Taxonomy" id="392030"/>
    <lineage>
        <taxon>Eukaryota</taxon>
        <taxon>Metazoa</taxon>
        <taxon>Spiralia</taxon>
        <taxon>Gnathifera</taxon>
        <taxon>Rotifera</taxon>
        <taxon>Eurotatoria</taxon>
        <taxon>Bdelloidea</taxon>
        <taxon>Philodinida</taxon>
        <taxon>Philodinidae</taxon>
        <taxon>Rotaria</taxon>
    </lineage>
</organism>
<evidence type="ECO:0000256" key="4">
    <source>
        <dbReference type="ARBA" id="ARBA00022598"/>
    </source>
</evidence>
<evidence type="ECO:0000256" key="6">
    <source>
        <dbReference type="ARBA" id="ARBA00022741"/>
    </source>
</evidence>
<evidence type="ECO:0000256" key="2">
    <source>
        <dbReference type="ARBA" id="ARBA00008100"/>
    </source>
</evidence>
<gene>
    <name evidence="11" type="ORF">GIL414_LOCUS34942</name>
</gene>
<dbReference type="InterPro" id="IPR014746">
    <property type="entry name" value="Gln_synth/guanido_kin_cat_dom"/>
</dbReference>
<evidence type="ECO:0000256" key="7">
    <source>
        <dbReference type="ARBA" id="ARBA00022840"/>
    </source>
</evidence>
<dbReference type="SUPFAM" id="SSF55931">
    <property type="entry name" value="Glutamine synthetase/guanido kinase"/>
    <property type="match status" value="1"/>
</dbReference>
<evidence type="ECO:0000256" key="3">
    <source>
        <dbReference type="ARBA" id="ARBA00012220"/>
    </source>
</evidence>
<dbReference type="Pfam" id="PF03074">
    <property type="entry name" value="GCS"/>
    <property type="match status" value="1"/>
</dbReference>
<dbReference type="PANTHER" id="PTHR11164">
    <property type="entry name" value="GLUTAMATE CYSTEINE LIGASE"/>
    <property type="match status" value="1"/>
</dbReference>
<feature type="non-terminal residue" evidence="11">
    <location>
        <position position="64"/>
    </location>
</feature>
<dbReference type="EC" id="6.3.2.2" evidence="3 10"/>
<comment type="similarity">
    <text evidence="2 10">Belongs to the glutamate--cysteine ligase type 3 family.</text>
</comment>
<comment type="caution">
    <text evidence="11">The sequence shown here is derived from an EMBL/GenBank/DDBJ whole genome shotgun (WGS) entry which is preliminary data.</text>
</comment>
<evidence type="ECO:0000256" key="9">
    <source>
        <dbReference type="ARBA" id="ARBA00032122"/>
    </source>
</evidence>
<dbReference type="GO" id="GO:0006750">
    <property type="term" value="P:glutathione biosynthetic process"/>
    <property type="evidence" value="ECO:0007669"/>
    <property type="project" value="UniProtKB-UniRule"/>
</dbReference>
<evidence type="ECO:0000256" key="1">
    <source>
        <dbReference type="ARBA" id="ARBA00005006"/>
    </source>
</evidence>
<dbReference type="Proteomes" id="UP000681720">
    <property type="component" value="Unassembled WGS sequence"/>
</dbReference>
<keyword evidence="4 10" id="KW-0436">Ligase</keyword>
<keyword evidence="7 10" id="KW-0067">ATP-binding</keyword>
<dbReference type="PANTHER" id="PTHR11164:SF0">
    <property type="entry name" value="GLUTAMATE--CYSTEINE LIGASE CATALYTIC SUBUNIT"/>
    <property type="match status" value="1"/>
</dbReference>
<dbReference type="GO" id="GO:0005524">
    <property type="term" value="F:ATP binding"/>
    <property type="evidence" value="ECO:0007669"/>
    <property type="project" value="UniProtKB-UniRule"/>
</dbReference>
<dbReference type="Gene3D" id="3.30.590.50">
    <property type="match status" value="1"/>
</dbReference>
<name>A0A8S2XMX1_9BILA</name>